<dbReference type="GO" id="GO:0006397">
    <property type="term" value="P:mRNA processing"/>
    <property type="evidence" value="ECO:0007669"/>
    <property type="project" value="UniProtKB-KW"/>
</dbReference>
<dbReference type="GO" id="GO:0008380">
    <property type="term" value="P:RNA splicing"/>
    <property type="evidence" value="ECO:0007669"/>
    <property type="project" value="UniProtKB-KW"/>
</dbReference>
<sequence length="119" mass="13461">MYVLLHSAERSETNLTRMDSGHSERSHEGKPDSSTLGPFQILSTAVQENQKVLVSCRNDHKLYCTVKAFDRHFNLIVENAKEIWSVRMPGGKVSNQERSVNKMFIRGDSVISVVRPTNS</sequence>
<protein>
    <recommendedName>
        <fullName evidence="9">Small nuclear ribonucleoprotein Sm D2</fullName>
        <shortName evidence="9">Sm-D2</shortName>
    </recommendedName>
    <alternativeName>
        <fullName evidence="9">snRNP core protein D2</fullName>
    </alternativeName>
</protein>
<keyword evidence="4" id="KW-0963">Cytoplasm</keyword>
<evidence type="ECO:0000256" key="8">
    <source>
        <dbReference type="ARBA" id="ARBA00023274"/>
    </source>
</evidence>
<keyword evidence="5 9" id="KW-0507">mRNA processing</keyword>
<evidence type="ECO:0000256" key="4">
    <source>
        <dbReference type="ARBA" id="ARBA00022490"/>
    </source>
</evidence>
<dbReference type="SMART" id="SM00651">
    <property type="entry name" value="Sm"/>
    <property type="match status" value="1"/>
</dbReference>
<name>A0A8J6E083_9EUKA</name>
<dbReference type="InterPro" id="IPR001163">
    <property type="entry name" value="Sm_dom_euk/arc"/>
</dbReference>
<dbReference type="EMBL" id="JAHDYR010000053">
    <property type="protein sequence ID" value="KAG9391436.1"/>
    <property type="molecule type" value="Genomic_DNA"/>
</dbReference>
<dbReference type="AlphaFoldDB" id="A0A8J6E083"/>
<feature type="domain" description="Sm" evidence="11">
    <location>
        <begin position="39"/>
        <end position="119"/>
    </location>
</feature>
<organism evidence="12 13">
    <name type="scientific">Carpediemonas membranifera</name>
    <dbReference type="NCBI Taxonomy" id="201153"/>
    <lineage>
        <taxon>Eukaryota</taxon>
        <taxon>Metamonada</taxon>
        <taxon>Carpediemonas-like organisms</taxon>
        <taxon>Carpediemonas</taxon>
    </lineage>
</organism>
<evidence type="ECO:0000256" key="2">
    <source>
        <dbReference type="ARBA" id="ARBA00004514"/>
    </source>
</evidence>
<evidence type="ECO:0000256" key="5">
    <source>
        <dbReference type="ARBA" id="ARBA00022664"/>
    </source>
</evidence>
<comment type="caution">
    <text evidence="12">The sequence shown here is derived from an EMBL/GenBank/DDBJ whole genome shotgun (WGS) entry which is preliminary data.</text>
</comment>
<dbReference type="InterPro" id="IPR010920">
    <property type="entry name" value="LSM_dom_sf"/>
</dbReference>
<reference evidence="12" key="1">
    <citation type="submission" date="2021-05" db="EMBL/GenBank/DDBJ databases">
        <title>A free-living protist that lacks canonical eukaryotic 1 DNA replication and segregation systems.</title>
        <authorList>
            <person name="Salas-Leiva D.E."/>
            <person name="Tromer E.C."/>
            <person name="Curtis B.A."/>
            <person name="Jerlstrom-Hultqvist J."/>
            <person name="Kolisko M."/>
            <person name="Yi Z."/>
            <person name="Salas-Leiva J.S."/>
            <person name="Gallot-Lavallee L."/>
            <person name="Kops G.J.P.L."/>
            <person name="Archibald J.M."/>
            <person name="Simpson A.G.B."/>
            <person name="Roger A.J."/>
        </authorList>
    </citation>
    <scope>NUCLEOTIDE SEQUENCE</scope>
    <source>
        <strain evidence="12">BICM</strain>
    </source>
</reference>
<dbReference type="OrthoDB" id="437526at2759"/>
<evidence type="ECO:0000313" key="13">
    <source>
        <dbReference type="Proteomes" id="UP000717585"/>
    </source>
</evidence>
<evidence type="ECO:0000256" key="1">
    <source>
        <dbReference type="ARBA" id="ARBA00004123"/>
    </source>
</evidence>
<evidence type="ECO:0000256" key="6">
    <source>
        <dbReference type="ARBA" id="ARBA00023187"/>
    </source>
</evidence>
<evidence type="ECO:0000259" key="11">
    <source>
        <dbReference type="PROSITE" id="PS52002"/>
    </source>
</evidence>
<feature type="region of interest" description="Disordered" evidence="10">
    <location>
        <begin position="13"/>
        <end position="37"/>
    </location>
</feature>
<dbReference type="PROSITE" id="PS52002">
    <property type="entry name" value="SM"/>
    <property type="match status" value="1"/>
</dbReference>
<keyword evidence="8 9" id="KW-0687">Ribonucleoprotein</keyword>
<keyword evidence="6 9" id="KW-0508">mRNA splicing</keyword>
<evidence type="ECO:0000256" key="10">
    <source>
        <dbReference type="SAM" id="MobiDB-lite"/>
    </source>
</evidence>
<dbReference type="InterPro" id="IPR027248">
    <property type="entry name" value="Sm_D2"/>
</dbReference>
<evidence type="ECO:0000256" key="9">
    <source>
        <dbReference type="RuleBase" id="RU365051"/>
    </source>
</evidence>
<comment type="subcellular location">
    <subcellularLocation>
        <location evidence="2">Cytoplasm</location>
        <location evidence="2">Cytosol</location>
    </subcellularLocation>
    <subcellularLocation>
        <location evidence="1 9">Nucleus</location>
    </subcellularLocation>
</comment>
<keyword evidence="7 9" id="KW-0539">Nucleus</keyword>
<accession>A0A8J6E083</accession>
<dbReference type="SUPFAM" id="SSF50182">
    <property type="entry name" value="Sm-like ribonucleoproteins"/>
    <property type="match status" value="1"/>
</dbReference>
<dbReference type="PANTHER" id="PTHR12777">
    <property type="entry name" value="SMALL NUCLEAR RIBONUCLEOPROTEIN SM D2"/>
    <property type="match status" value="1"/>
</dbReference>
<dbReference type="CDD" id="cd01720">
    <property type="entry name" value="Sm_D2"/>
    <property type="match status" value="1"/>
</dbReference>
<dbReference type="Pfam" id="PF01423">
    <property type="entry name" value="LSM"/>
    <property type="match status" value="1"/>
</dbReference>
<comment type="similarity">
    <text evidence="3 9">Belongs to the snRNP core protein family.</text>
</comment>
<dbReference type="GO" id="GO:0003723">
    <property type="term" value="F:RNA binding"/>
    <property type="evidence" value="ECO:0007669"/>
    <property type="project" value="InterPro"/>
</dbReference>
<dbReference type="Gene3D" id="2.30.30.100">
    <property type="match status" value="1"/>
</dbReference>
<evidence type="ECO:0000256" key="3">
    <source>
        <dbReference type="ARBA" id="ARBA00008146"/>
    </source>
</evidence>
<evidence type="ECO:0000256" key="7">
    <source>
        <dbReference type="ARBA" id="ARBA00023242"/>
    </source>
</evidence>
<feature type="compositionally biased region" description="Basic and acidic residues" evidence="10">
    <location>
        <begin position="19"/>
        <end position="31"/>
    </location>
</feature>
<proteinExistence type="inferred from homology"/>
<keyword evidence="13" id="KW-1185">Reference proteome</keyword>
<dbReference type="InterPro" id="IPR047575">
    <property type="entry name" value="Sm"/>
</dbReference>
<evidence type="ECO:0000313" key="12">
    <source>
        <dbReference type="EMBL" id="KAG9391436.1"/>
    </source>
</evidence>
<gene>
    <name evidence="12" type="ORF">J8273_6196</name>
</gene>
<dbReference type="GO" id="GO:0005829">
    <property type="term" value="C:cytosol"/>
    <property type="evidence" value="ECO:0007669"/>
    <property type="project" value="UniProtKB-SubCell"/>
</dbReference>
<dbReference type="GO" id="GO:0030532">
    <property type="term" value="C:small nuclear ribonucleoprotein complex"/>
    <property type="evidence" value="ECO:0007669"/>
    <property type="project" value="InterPro"/>
</dbReference>
<dbReference type="Proteomes" id="UP000717585">
    <property type="component" value="Unassembled WGS sequence"/>
</dbReference>